<dbReference type="EMBL" id="ASRX01000039">
    <property type="protein sequence ID" value="EYF04043.1"/>
    <property type="molecule type" value="Genomic_DNA"/>
</dbReference>
<dbReference type="PANTHER" id="PTHR31350">
    <property type="entry name" value="SI:DKEY-261L7.2"/>
    <property type="match status" value="1"/>
</dbReference>
<evidence type="ECO:0000313" key="4">
    <source>
        <dbReference type="Proteomes" id="UP000019678"/>
    </source>
</evidence>
<proteinExistence type="inferred from homology"/>
<feature type="domain" description="Protein SirB1 N-terminal" evidence="2">
    <location>
        <begin position="43"/>
        <end position="210"/>
    </location>
</feature>
<dbReference type="Pfam" id="PF13369">
    <property type="entry name" value="Transglut_core2"/>
    <property type="match status" value="1"/>
</dbReference>
<keyword evidence="4" id="KW-1185">Reference proteome</keyword>
<dbReference type="InterPro" id="IPR032698">
    <property type="entry name" value="SirB1_N"/>
</dbReference>
<comment type="caution">
    <text evidence="3">The sequence shown here is derived from an EMBL/GenBank/DDBJ whole genome shotgun (WGS) entry which is preliminary data.</text>
</comment>
<gene>
    <name evidence="3" type="ORF">CAP_4917</name>
</gene>
<sequence length="263" mass="29319">MEAPVDLTLFAHVTARSEDELDLAEAALLIAEAEHPGLDVPRYLAMIDRIGADVRRAVDQPFGRTEAAPGSAAMEQVLHVLYGDHGFRGNNTDYYDPRNSYLNQVLDRRLGIPITLAIVLMEVCRRAGITAQGVSFPGHFLVRSPLPPLQTSGRAGMSTSRALLIDPFEGRLLGRDELKSLANRVTGSTQEPSPKMLQPASKRQILVRMLSNLRAIYAKRQDPERLREVIERIQVLAPSEELRRELDQLGGRQPWPTRSRTLN</sequence>
<dbReference type="AlphaFoldDB" id="A0A017T483"/>
<dbReference type="eggNOG" id="COG2912">
    <property type="taxonomic scope" value="Bacteria"/>
</dbReference>
<protein>
    <submittedName>
        <fullName evidence="3">Protein sirB1</fullName>
    </submittedName>
</protein>
<reference evidence="3 4" key="1">
    <citation type="submission" date="2013-05" db="EMBL/GenBank/DDBJ databases">
        <title>Genome assembly of Chondromyces apiculatus DSM 436.</title>
        <authorList>
            <person name="Sharma G."/>
            <person name="Khatri I."/>
            <person name="Kaur C."/>
            <person name="Mayilraj S."/>
            <person name="Subramanian S."/>
        </authorList>
    </citation>
    <scope>NUCLEOTIDE SEQUENCE [LARGE SCALE GENOMIC DNA]</scope>
    <source>
        <strain evidence="3 4">DSM 436</strain>
    </source>
</reference>
<comment type="similarity">
    <text evidence="1">Belongs to the UPF0162 family.</text>
</comment>
<dbReference type="OrthoDB" id="232498at2"/>
<evidence type="ECO:0000313" key="3">
    <source>
        <dbReference type="EMBL" id="EYF04043.1"/>
    </source>
</evidence>
<evidence type="ECO:0000259" key="2">
    <source>
        <dbReference type="Pfam" id="PF13369"/>
    </source>
</evidence>
<dbReference type="RefSeq" id="WP_044244916.1">
    <property type="nucleotide sequence ID" value="NZ_ASRX01000039.1"/>
</dbReference>
<evidence type="ECO:0000256" key="1">
    <source>
        <dbReference type="ARBA" id="ARBA00007100"/>
    </source>
</evidence>
<organism evidence="3 4">
    <name type="scientific">Chondromyces apiculatus DSM 436</name>
    <dbReference type="NCBI Taxonomy" id="1192034"/>
    <lineage>
        <taxon>Bacteria</taxon>
        <taxon>Pseudomonadati</taxon>
        <taxon>Myxococcota</taxon>
        <taxon>Polyangia</taxon>
        <taxon>Polyangiales</taxon>
        <taxon>Polyangiaceae</taxon>
        <taxon>Chondromyces</taxon>
    </lineage>
</organism>
<dbReference type="PANTHER" id="PTHR31350:SF21">
    <property type="entry name" value="F-BOX ONLY PROTEIN 21"/>
    <property type="match status" value="1"/>
</dbReference>
<name>A0A017T483_9BACT</name>
<dbReference type="Proteomes" id="UP000019678">
    <property type="component" value="Unassembled WGS sequence"/>
</dbReference>
<accession>A0A017T483</accession>